<dbReference type="AlphaFoldDB" id="A0A0M7A550"/>
<dbReference type="Pfam" id="PF18885">
    <property type="entry name" value="DUF5648"/>
    <property type="match status" value="1"/>
</dbReference>
<dbReference type="OrthoDB" id="7355596at2"/>
<dbReference type="InterPro" id="IPR011049">
    <property type="entry name" value="Serralysin-like_metalloprot_C"/>
</dbReference>
<dbReference type="Pfam" id="PF00353">
    <property type="entry name" value="HemolysinCabind"/>
    <property type="match status" value="1"/>
</dbReference>
<comment type="subcellular location">
    <subcellularLocation>
        <location evidence="1">Secreted</location>
    </subcellularLocation>
</comment>
<dbReference type="Gene3D" id="2.150.10.10">
    <property type="entry name" value="Serralysin-like metalloprotease, C-terminal"/>
    <property type="match status" value="1"/>
</dbReference>
<dbReference type="PRINTS" id="PR00313">
    <property type="entry name" value="CABNDNGRPT"/>
</dbReference>
<dbReference type="Proteomes" id="UP000053235">
    <property type="component" value="Unassembled WGS sequence"/>
</dbReference>
<dbReference type="InterPro" id="IPR018511">
    <property type="entry name" value="Hemolysin-typ_Ca-bd_CS"/>
</dbReference>
<accession>A0A0M7A550</accession>
<dbReference type="PANTHER" id="PTHR38340:SF1">
    <property type="entry name" value="S-LAYER PROTEIN"/>
    <property type="match status" value="1"/>
</dbReference>
<dbReference type="STRING" id="388408.LAX5112_01870"/>
<evidence type="ECO:0000313" key="4">
    <source>
        <dbReference type="EMBL" id="CTQ68744.1"/>
    </source>
</evidence>
<organism evidence="4 5">
    <name type="scientific">Roseibium alexandrii</name>
    <dbReference type="NCBI Taxonomy" id="388408"/>
    <lineage>
        <taxon>Bacteria</taxon>
        <taxon>Pseudomonadati</taxon>
        <taxon>Pseudomonadota</taxon>
        <taxon>Alphaproteobacteria</taxon>
        <taxon>Hyphomicrobiales</taxon>
        <taxon>Stappiaceae</taxon>
        <taxon>Roseibium</taxon>
    </lineage>
</organism>
<dbReference type="GO" id="GO:0005576">
    <property type="term" value="C:extracellular region"/>
    <property type="evidence" value="ECO:0007669"/>
    <property type="project" value="UniProtKB-SubCell"/>
</dbReference>
<gene>
    <name evidence="4" type="primary">apxIA_1</name>
    <name evidence="4" type="ORF">LAX5112_01870</name>
</gene>
<dbReference type="EMBL" id="CXWD01000006">
    <property type="protein sequence ID" value="CTQ68744.1"/>
    <property type="molecule type" value="Genomic_DNA"/>
</dbReference>
<keyword evidence="5" id="KW-1185">Reference proteome</keyword>
<feature type="domain" description="DUF5648" evidence="3">
    <location>
        <begin position="345"/>
        <end position="484"/>
    </location>
</feature>
<dbReference type="PROSITE" id="PS00330">
    <property type="entry name" value="HEMOLYSIN_CALCIUM"/>
    <property type="match status" value="3"/>
</dbReference>
<dbReference type="InterPro" id="IPR050557">
    <property type="entry name" value="RTX_toxin/Mannuronan_C5-epim"/>
</dbReference>
<dbReference type="InterPro" id="IPR043708">
    <property type="entry name" value="DUF5648"/>
</dbReference>
<dbReference type="GO" id="GO:0005509">
    <property type="term" value="F:calcium ion binding"/>
    <property type="evidence" value="ECO:0007669"/>
    <property type="project" value="InterPro"/>
</dbReference>
<evidence type="ECO:0000259" key="3">
    <source>
        <dbReference type="Pfam" id="PF18885"/>
    </source>
</evidence>
<name>A0A0M7A550_9HYPH</name>
<evidence type="ECO:0000313" key="5">
    <source>
        <dbReference type="Proteomes" id="UP000053235"/>
    </source>
</evidence>
<sequence>MTNLSSEEIFKVLLGTEHAGNTATVYRVSFAVPNSLLGQSQGGNNSGFSFGIVQLDAGSNSFAQSAFTLILQTARDTGSLTSSQFTHLSQYVGASRPDLNPGLSSTYAADRAFLNDTIFGQQYARDIVDQYSQLYIESSLLPTLTTFLDTMEDRWGTGTAFNSNHPDYASALAMITSIANRFGSIRETTAHFLDTEPSSLAVVKARFDQLAATTVVEPEDWDLVLIGAELWQSTFGTTNGDDILQGTAGHDSLFGGNGNDQLTGGLGDDVLDGGNGTDTVVFSGTREQYAVFAGSDGRIMVADTVANRDGRDFAANFETIQFSGATLDITTALIEPSDTDNSAFQIYRFYNSDTGAHFFTSSVEERNAVIETLPSFVYEGNSYDSNVSADDGTAVYRFYNADTGVHFYTASEAERDTVLDQLPSYSLEGISYFASPDDSNGGQALYRFYNTSNGTHFYTVSEAERDAIIQTLGHYSYEGIAYFVEFA</sequence>
<dbReference type="PANTHER" id="PTHR38340">
    <property type="entry name" value="S-LAYER PROTEIN"/>
    <property type="match status" value="1"/>
</dbReference>
<evidence type="ECO:0000256" key="1">
    <source>
        <dbReference type="ARBA" id="ARBA00004613"/>
    </source>
</evidence>
<dbReference type="SUPFAM" id="SSF51120">
    <property type="entry name" value="beta-Roll"/>
    <property type="match status" value="1"/>
</dbReference>
<proteinExistence type="predicted"/>
<keyword evidence="2" id="KW-0964">Secreted</keyword>
<dbReference type="InterPro" id="IPR001343">
    <property type="entry name" value="Hemolysn_Ca-bd"/>
</dbReference>
<reference evidence="5" key="1">
    <citation type="submission" date="2015-07" db="EMBL/GenBank/DDBJ databases">
        <authorList>
            <person name="Rodrigo-Torres Lidia"/>
            <person name="Arahal R.David."/>
        </authorList>
    </citation>
    <scope>NUCLEOTIDE SEQUENCE [LARGE SCALE GENOMIC DNA]</scope>
    <source>
        <strain evidence="5">CECT 5112</strain>
    </source>
</reference>
<protein>
    <submittedName>
        <fullName evidence="4">Hemolysin IA</fullName>
    </submittedName>
</protein>
<evidence type="ECO:0000256" key="2">
    <source>
        <dbReference type="ARBA" id="ARBA00022525"/>
    </source>
</evidence>
<dbReference type="RefSeq" id="WP_055671571.1">
    <property type="nucleotide sequence ID" value="NZ_CXWD01000006.1"/>
</dbReference>